<dbReference type="Pfam" id="PF04471">
    <property type="entry name" value="Mrr_cat"/>
    <property type="match status" value="1"/>
</dbReference>
<protein>
    <submittedName>
        <fullName evidence="3">Restriction endonuclease</fullName>
    </submittedName>
</protein>
<evidence type="ECO:0000313" key="3">
    <source>
        <dbReference type="EMBL" id="CTQ33934.1"/>
    </source>
</evidence>
<dbReference type="GO" id="GO:0015666">
    <property type="term" value="F:restriction endodeoxyribonuclease activity"/>
    <property type="evidence" value="ECO:0007669"/>
    <property type="project" value="TreeGrafter"/>
</dbReference>
<accession>A0A0M6XVF3</accession>
<dbReference type="PIRSF" id="PIRSF031853">
    <property type="entry name" value="UPC031853"/>
    <property type="match status" value="1"/>
</dbReference>
<organism evidence="3 4">
    <name type="scientific">Jannaschia rubra</name>
    <dbReference type="NCBI Taxonomy" id="282197"/>
    <lineage>
        <taxon>Bacteria</taxon>
        <taxon>Pseudomonadati</taxon>
        <taxon>Pseudomonadota</taxon>
        <taxon>Alphaproteobacteria</taxon>
        <taxon>Rhodobacterales</taxon>
        <taxon>Roseobacteraceae</taxon>
        <taxon>Jannaschia</taxon>
    </lineage>
</organism>
<evidence type="ECO:0000256" key="1">
    <source>
        <dbReference type="SAM" id="MobiDB-lite"/>
    </source>
</evidence>
<evidence type="ECO:0000259" key="2">
    <source>
        <dbReference type="Pfam" id="PF04471"/>
    </source>
</evidence>
<keyword evidence="3" id="KW-0255">Endonuclease</keyword>
<dbReference type="AlphaFoldDB" id="A0A0M6XVF3"/>
<dbReference type="GO" id="GO:0009307">
    <property type="term" value="P:DNA restriction-modification system"/>
    <property type="evidence" value="ECO:0007669"/>
    <property type="project" value="InterPro"/>
</dbReference>
<dbReference type="SUPFAM" id="SSF52980">
    <property type="entry name" value="Restriction endonuclease-like"/>
    <property type="match status" value="1"/>
</dbReference>
<keyword evidence="3" id="KW-0378">Hydrolase</keyword>
<evidence type="ECO:0000313" key="4">
    <source>
        <dbReference type="Proteomes" id="UP000048908"/>
    </source>
</evidence>
<feature type="region of interest" description="Disordered" evidence="1">
    <location>
        <begin position="159"/>
        <end position="190"/>
    </location>
</feature>
<dbReference type="InterPro" id="IPR016984">
    <property type="entry name" value="UCP031853"/>
</dbReference>
<dbReference type="InterPro" id="IPR007560">
    <property type="entry name" value="Restrct_endonuc_IV_Mrr"/>
</dbReference>
<dbReference type="Gene3D" id="3.40.1350.10">
    <property type="match status" value="1"/>
</dbReference>
<dbReference type="EMBL" id="CXPG01000020">
    <property type="protein sequence ID" value="CTQ33934.1"/>
    <property type="molecule type" value="Genomic_DNA"/>
</dbReference>
<feature type="domain" description="Restriction endonuclease type IV Mrr" evidence="2">
    <location>
        <begin position="209"/>
        <end position="321"/>
    </location>
</feature>
<dbReference type="PANTHER" id="PTHR30015:SF7">
    <property type="entry name" value="TYPE IV METHYL-DIRECTED RESTRICTION ENZYME ECOKMRR"/>
    <property type="match status" value="1"/>
</dbReference>
<dbReference type="PANTHER" id="PTHR30015">
    <property type="entry name" value="MRR RESTRICTION SYSTEM PROTEIN"/>
    <property type="match status" value="1"/>
</dbReference>
<dbReference type="GO" id="GO:0003677">
    <property type="term" value="F:DNA binding"/>
    <property type="evidence" value="ECO:0007669"/>
    <property type="project" value="InterPro"/>
</dbReference>
<dbReference type="InterPro" id="IPR011856">
    <property type="entry name" value="tRNA_endonuc-like_dom_sf"/>
</dbReference>
<dbReference type="InterPro" id="IPR052906">
    <property type="entry name" value="Type_IV_Methyl-Rstrct_Enzyme"/>
</dbReference>
<dbReference type="Proteomes" id="UP000048908">
    <property type="component" value="Unassembled WGS sequence"/>
</dbReference>
<dbReference type="OrthoDB" id="9781481at2"/>
<name>A0A0M6XVF3_9RHOB</name>
<dbReference type="STRING" id="282197.SAMN04488517_11436"/>
<proteinExistence type="predicted"/>
<reference evidence="3 4" key="1">
    <citation type="submission" date="2015-07" db="EMBL/GenBank/DDBJ databases">
        <authorList>
            <person name="Noorani M."/>
        </authorList>
    </citation>
    <scope>NUCLEOTIDE SEQUENCE [LARGE SCALE GENOMIC DNA]</scope>
    <source>
        <strain evidence="3 4">CECT 5088</strain>
    </source>
</reference>
<keyword evidence="3" id="KW-0540">Nuclease</keyword>
<sequence>MTRLWLVRLGKNGEAERPAQDDNILSIDFGIREDITDRRDRDAILEVLERVHPGAKLNAIKNYAAQINQFINVAETGDLVVTPMKTTSTIWIGRLSGPYTADPEGRVNRPVDWLKQDLPRDSFKQDLLYSLGAFMTVCEISRNNALSRVEEVIRTGCDPGDGSKVDLNAGGRGADKPPNGLGEAQEASDQPVNLDLAARDQIERRIASNFTGHDFTRLVAAVLDAQGYRTRVTPPGPDQGIDIVAGSGPLGLESPRIAVQVKSGSYVVEQPDLQGLIGSVQDTQADHGLIVSWGGFTAPVRRRLNELYFRVRLWSRDEFLDNLLSVYEALPEGIRAELPLRRVWTLVLDEEDS</sequence>
<gene>
    <name evidence="3" type="ORF">JAN5088_02723</name>
</gene>
<dbReference type="RefSeq" id="WP_055683284.1">
    <property type="nucleotide sequence ID" value="NZ_CXPG01000020.1"/>
</dbReference>
<dbReference type="InterPro" id="IPR011335">
    <property type="entry name" value="Restrct_endonuc-II-like"/>
</dbReference>
<keyword evidence="4" id="KW-1185">Reference proteome</keyword>